<evidence type="ECO:0000313" key="2">
    <source>
        <dbReference type="EMBL" id="KAG8190814.1"/>
    </source>
</evidence>
<comment type="caution">
    <text evidence="2">The sequence shown here is derived from an EMBL/GenBank/DDBJ whole genome shotgun (WGS) entry which is preliminary data.</text>
</comment>
<reference evidence="2 3" key="1">
    <citation type="journal article" date="2022" name="Nat. Ecol. Evol.">
        <title>A masculinizing supergene underlies an exaggerated male reproductive morph in a spider.</title>
        <authorList>
            <person name="Hendrickx F."/>
            <person name="De Corte Z."/>
            <person name="Sonet G."/>
            <person name="Van Belleghem S.M."/>
            <person name="Kostlbacher S."/>
            <person name="Vangestel C."/>
        </authorList>
    </citation>
    <scope>NUCLEOTIDE SEQUENCE [LARGE SCALE GENOMIC DNA]</scope>
    <source>
        <strain evidence="2">W744_W776</strain>
    </source>
</reference>
<accession>A0AAV6V2J7</accession>
<organism evidence="2 3">
    <name type="scientific">Oedothorax gibbosus</name>
    <dbReference type="NCBI Taxonomy" id="931172"/>
    <lineage>
        <taxon>Eukaryota</taxon>
        <taxon>Metazoa</taxon>
        <taxon>Ecdysozoa</taxon>
        <taxon>Arthropoda</taxon>
        <taxon>Chelicerata</taxon>
        <taxon>Arachnida</taxon>
        <taxon>Araneae</taxon>
        <taxon>Araneomorphae</taxon>
        <taxon>Entelegynae</taxon>
        <taxon>Araneoidea</taxon>
        <taxon>Linyphiidae</taxon>
        <taxon>Erigoninae</taxon>
        <taxon>Oedothorax</taxon>
    </lineage>
</organism>
<feature type="compositionally biased region" description="Basic and acidic residues" evidence="1">
    <location>
        <begin position="35"/>
        <end position="44"/>
    </location>
</feature>
<feature type="compositionally biased region" description="Basic and acidic residues" evidence="1">
    <location>
        <begin position="70"/>
        <end position="81"/>
    </location>
</feature>
<proteinExistence type="predicted"/>
<name>A0AAV6V2J7_9ARAC</name>
<feature type="region of interest" description="Disordered" evidence="1">
    <location>
        <begin position="33"/>
        <end position="81"/>
    </location>
</feature>
<evidence type="ECO:0000313" key="3">
    <source>
        <dbReference type="Proteomes" id="UP000827092"/>
    </source>
</evidence>
<dbReference type="EMBL" id="JAFNEN010000173">
    <property type="protein sequence ID" value="KAG8190814.1"/>
    <property type="molecule type" value="Genomic_DNA"/>
</dbReference>
<dbReference type="Proteomes" id="UP000827092">
    <property type="component" value="Unassembled WGS sequence"/>
</dbReference>
<gene>
    <name evidence="2" type="ORF">JTE90_028314</name>
</gene>
<dbReference type="AlphaFoldDB" id="A0AAV6V2J7"/>
<sequence>MFRKSQKARFVKNDFMDFLDTVKRVYLPHTCDVPGYREKKDESSSSRAAPTTNRVETAERSGGEGAAVPCREERRSGERGM</sequence>
<keyword evidence="3" id="KW-1185">Reference proteome</keyword>
<feature type="compositionally biased region" description="Polar residues" evidence="1">
    <location>
        <begin position="45"/>
        <end position="55"/>
    </location>
</feature>
<evidence type="ECO:0000256" key="1">
    <source>
        <dbReference type="SAM" id="MobiDB-lite"/>
    </source>
</evidence>
<protein>
    <submittedName>
        <fullName evidence="2">Uncharacterized protein</fullName>
    </submittedName>
</protein>